<dbReference type="InterPro" id="IPR044730">
    <property type="entry name" value="RNase_H-like_dom_plant"/>
</dbReference>
<dbReference type="Pfam" id="PF13456">
    <property type="entry name" value="RVT_3"/>
    <property type="match status" value="1"/>
</dbReference>
<dbReference type="InterPro" id="IPR026960">
    <property type="entry name" value="RVT-Znf"/>
</dbReference>
<dbReference type="CDD" id="cd06222">
    <property type="entry name" value="RNase_H_like"/>
    <property type="match status" value="1"/>
</dbReference>
<dbReference type="EMBL" id="VEPZ02000032">
    <property type="protein sequence ID" value="KAE8735728.1"/>
    <property type="molecule type" value="Genomic_DNA"/>
</dbReference>
<dbReference type="PANTHER" id="PTHR16166:SF143">
    <property type="entry name" value="PROTEIN SORTING-ASSOCIATED PROTEIN, PUTATIVE (DUF1162)-RELATED"/>
    <property type="match status" value="1"/>
</dbReference>
<dbReference type="PANTHER" id="PTHR16166">
    <property type="entry name" value="VACUOLAR PROTEIN SORTING-ASSOCIATED PROTEIN VPS13"/>
    <property type="match status" value="1"/>
</dbReference>
<dbReference type="InterPro" id="IPR026847">
    <property type="entry name" value="VPS13"/>
</dbReference>
<dbReference type="GO" id="GO:0045053">
    <property type="term" value="P:protein retention in Golgi apparatus"/>
    <property type="evidence" value="ECO:0007669"/>
    <property type="project" value="TreeGrafter"/>
</dbReference>
<dbReference type="InterPro" id="IPR012337">
    <property type="entry name" value="RNaseH-like_sf"/>
</dbReference>
<reference evidence="3" key="1">
    <citation type="submission" date="2019-09" db="EMBL/GenBank/DDBJ databases">
        <title>Draft genome information of white flower Hibiscus syriacus.</title>
        <authorList>
            <person name="Kim Y.-M."/>
        </authorList>
    </citation>
    <scope>NUCLEOTIDE SEQUENCE [LARGE SCALE GENOMIC DNA]</scope>
    <source>
        <strain evidence="3">YM2019G1</strain>
    </source>
</reference>
<feature type="domain" description="Reverse transcriptase" evidence="2">
    <location>
        <begin position="1658"/>
        <end position="1942"/>
    </location>
</feature>
<protein>
    <recommendedName>
        <fullName evidence="2">Reverse transcriptase domain-containing protein</fullName>
    </recommendedName>
</protein>
<dbReference type="InterPro" id="IPR009543">
    <property type="entry name" value="VPS13_VAB"/>
</dbReference>
<dbReference type="Proteomes" id="UP000436088">
    <property type="component" value="Unassembled WGS sequence"/>
</dbReference>
<dbReference type="InterPro" id="IPR000477">
    <property type="entry name" value="RT_dom"/>
</dbReference>
<proteinExistence type="predicted"/>
<dbReference type="PROSITE" id="PS50878">
    <property type="entry name" value="RT_POL"/>
    <property type="match status" value="1"/>
</dbReference>
<feature type="compositionally biased region" description="Basic and acidic residues" evidence="1">
    <location>
        <begin position="964"/>
        <end position="982"/>
    </location>
</feature>
<dbReference type="InterPro" id="IPR043502">
    <property type="entry name" value="DNA/RNA_pol_sf"/>
</dbReference>
<dbReference type="InterPro" id="IPR036397">
    <property type="entry name" value="RNaseH_sf"/>
</dbReference>
<evidence type="ECO:0000313" key="3">
    <source>
        <dbReference type="EMBL" id="KAE8735728.1"/>
    </source>
</evidence>
<evidence type="ECO:0000313" key="4">
    <source>
        <dbReference type="Proteomes" id="UP000436088"/>
    </source>
</evidence>
<dbReference type="SUPFAM" id="SSF56672">
    <property type="entry name" value="DNA/RNA polymerases"/>
    <property type="match status" value="1"/>
</dbReference>
<dbReference type="InterPro" id="IPR036691">
    <property type="entry name" value="Endo/exonu/phosph_ase_sf"/>
</dbReference>
<dbReference type="Gene3D" id="3.30.420.10">
    <property type="entry name" value="Ribonuclease H-like superfamily/Ribonuclease H"/>
    <property type="match status" value="1"/>
</dbReference>
<accession>A0A6A3D717</accession>
<sequence length="2334" mass="263438">MEKIVQAGASVPIYLNDIPDEQLFHYRPTHSSDDLRERQSNGVAHHLMTIQFDGMSVPSAPVSMDFVGLTYFEVDFSNNSQYNVKLKENGAADGKNGFVVPVVFDVSVQRYSKLIRLYSTVIILNASSIPLELRFDIPFGISPKILDPVYPGQEFPLPLHLAEAGRMRWRPLGNSYLWSEAHNLSDLLSLEGKIGFLRSFAISLKIESGGITYATLLSKVVTFFHHIDLSHDLTLEFNIYGYRPSVLKFPRTETFSTTAKFSGTKFSQSETLAFEPNTCSGPIYVTMEKTMDAFSGARELFVYVPFLLYNCTPFPLNISEFSNEMDRTVCTLPSCYNQVDNGQFQGSRDGLSLLFSDQHSVIESPQNESFSCSFSKYRIVSTRKTFDLQLGRFVINPLSSLSQKQTDQHDLVDHKTSSNILKNRLGSSNQLSGNNDFVEKEYGRVKACTYSPHPISAGSEIVVCIATCIRGHNSENMPNSPWSGPFLLVPPSGSTTVLVPQPSSNAMFILSVTSNAIAGACAGRTRAITFQPRYVISNACSKDLYYKQKGTDILYHLGVGQHSQLHWTDTTRDLLISLCFDEPGWQWSGSFLPDHLGDTQVKIRNYASSTMNMIRVEVQNADVSIKDEKIVGSLQGNCGTNLILISEDDTGYMPYRIDNFSKEEEGCRRAVQNVNGTLIDGMRVSLGVAKYMRGRRREAEVQRNQLERIKLDREAFGRQQAELEKPRSLRDDRSYKEVVNVANSRSLNPERLVIRGGQKNANGIRNVWDMHIPSDDFCWVKNSLTGVIKDPFQPDMVKRALAKEGFQVKIVRWGYVRNASIITFNTNEEFLKAWLSLREKLYCWFDWVDPLLSEDGVPLAYCLVELVGLPLLSWSVPFLEKLGSKWGKVVSILEETRNRDDFSSAKMLLRVASPFDVQESVIVGSYGRSFKVKINVGSSSKPISEAYGDVRQNFSYGSCNGDVSKGDDGRNTEKEEDNERTQQKVFGQRLIRGFRIVKKGGCQKKVVDQSLPTHSDSNWESYSPITKIIPAGPAVKLKWNRPGNQKKVQTRSELQGQHTISVRDEVPVKNRAVLKKVKMAKDVNQVGLNACSTSFSCERGRNSVIHNGCAEIKKSQNRWKLGFPVSAGLSIKNIGGKRSSGRFSRVYRRSRGRRIWLSSRKEDSKSGCQVFMNKVQNAPEGFIHPVSSENRGYEQDVDISCSVVKQNTTLVPLFCNNHFEDRSSTQLSASQICRNFRREKRILTREAVDLVNMLTVFSPQFSKLVEEAMATWEVCQLLGLVDFSGKIKGGFFFLYVKETKLEKIQKSISRRCGLNNLQGCIESPSVGASGGLLSCWNDNIFELDNQFVSSRFIAISGRFRANNFRCRFINVYGPSVEEEKGGFFEELGMFIGGYSDPICVGGDLNVYLHEDEKMGRAQNRNSVEIFSHFLLNTGLINLPLSGGRYTWCNNQDSPTYVRLDRFLVDSQFLAEFPDLTQSLLPRSVSDHNAVIIENGGDNWGNKPFKLFNYLMDEVGFEDVVSLSIRDCKKNQRNPGIFSILKNTKMAIKNWAGRRDKFPGDLISNLESKTQKLEVDIHQGLIDSSSEIALELKKSRAELWRLYKIEEQIWFQNSRSKWVEDGDRNTRYFHTCASVRRKRNALNATLVNGNFVHDPNVIKATVRDHFFKAFNDEFTLQVEDIGLDFSSITLEQSLRLEKEFTEEEIWESIESCNGNKAPGPDGLNMGFFKRFWNILKGDVMKFFNNFYLGTRKSELKGCVFKADFKKAYDSVDWSILFLVMEKMGFGSSWRGWIKKCVSTASVFVLVNGVPTEEIPMAKGLRQGCPLSPLLFNLIGELLNLLILKAVSQGLFSGLVIGRGEGSFNLSHLQFADDLIIFSGASKMQILNVKRVLRVFQVISGLQLNLRKCKLFGVNLNDEEVNEWANTIGCSVGSFPSEYLGLPLGASRNYAAIWNPVINNFSKKLTGWKVASLSLAGRLVLLKSFRRNLNDWEIEQWANLMTIISAFALNLDNSDGMIWKGSGDGVFTVKYAVNLCSSGSLCSDEAYFWSKIVWRGQLPTKVESFLWQVVLGRLAVKTELVKRGIEGIQNLLCPLCMMQEESPSHFFFSCSVVWAVWNKFLNFWKIQTVFHYNAKSFLLNWDALKTNSPIWSLIPGVVIWTTWKLRNSIGFEGGKLDEVEFFFLARFRLASWFLAKNKGVHILKDSHFRPLLRGPTTKDWKKSGLGGVLKDSSGTTLGSFKEPAGPGPPTFMELKAIQKGLMFYADFRARIKDRLIIESDSKMAVDWVKRAELCPHVYAYLVTDIVYWLNMFDGVVRWVSRTANLEADALAKEGIG</sequence>
<dbReference type="Pfam" id="PF00078">
    <property type="entry name" value="RVT_1"/>
    <property type="match status" value="1"/>
</dbReference>
<gene>
    <name evidence="3" type="ORF">F3Y22_tig00000340pilonHSYRG01416</name>
</gene>
<organism evidence="3 4">
    <name type="scientific">Hibiscus syriacus</name>
    <name type="common">Rose of Sharon</name>
    <dbReference type="NCBI Taxonomy" id="106335"/>
    <lineage>
        <taxon>Eukaryota</taxon>
        <taxon>Viridiplantae</taxon>
        <taxon>Streptophyta</taxon>
        <taxon>Embryophyta</taxon>
        <taxon>Tracheophyta</taxon>
        <taxon>Spermatophyta</taxon>
        <taxon>Magnoliopsida</taxon>
        <taxon>eudicotyledons</taxon>
        <taxon>Gunneridae</taxon>
        <taxon>Pentapetalae</taxon>
        <taxon>rosids</taxon>
        <taxon>malvids</taxon>
        <taxon>Malvales</taxon>
        <taxon>Malvaceae</taxon>
        <taxon>Malvoideae</taxon>
        <taxon>Hibiscus</taxon>
    </lineage>
</organism>
<dbReference type="Gene3D" id="3.60.10.10">
    <property type="entry name" value="Endonuclease/exonuclease/phosphatase"/>
    <property type="match status" value="1"/>
</dbReference>
<dbReference type="SUPFAM" id="SSF56219">
    <property type="entry name" value="DNase I-like"/>
    <property type="match status" value="1"/>
</dbReference>
<evidence type="ECO:0000256" key="1">
    <source>
        <dbReference type="SAM" id="MobiDB-lite"/>
    </source>
</evidence>
<dbReference type="GO" id="GO:0006623">
    <property type="term" value="P:protein targeting to vacuole"/>
    <property type="evidence" value="ECO:0007669"/>
    <property type="project" value="TreeGrafter"/>
</dbReference>
<name>A0A6A3D717_HIBSY</name>
<dbReference type="InterPro" id="IPR002156">
    <property type="entry name" value="RNaseH_domain"/>
</dbReference>
<dbReference type="SUPFAM" id="SSF53098">
    <property type="entry name" value="Ribonuclease H-like"/>
    <property type="match status" value="1"/>
</dbReference>
<feature type="region of interest" description="Disordered" evidence="1">
    <location>
        <begin position="958"/>
        <end position="982"/>
    </location>
</feature>
<evidence type="ECO:0000259" key="2">
    <source>
        <dbReference type="PROSITE" id="PS50878"/>
    </source>
</evidence>
<comment type="caution">
    <text evidence="3">The sequence shown here is derived from an EMBL/GenBank/DDBJ whole genome shotgun (WGS) entry which is preliminary data.</text>
</comment>
<keyword evidence="4" id="KW-1185">Reference proteome</keyword>
<dbReference type="Pfam" id="PF25036">
    <property type="entry name" value="VPS13_VAB"/>
    <property type="match status" value="1"/>
</dbReference>
<dbReference type="GO" id="GO:0004523">
    <property type="term" value="F:RNA-DNA hybrid ribonuclease activity"/>
    <property type="evidence" value="ECO:0007669"/>
    <property type="project" value="InterPro"/>
</dbReference>
<dbReference type="Pfam" id="PF13966">
    <property type="entry name" value="zf-RVT"/>
    <property type="match status" value="1"/>
</dbReference>
<dbReference type="GO" id="GO:0003676">
    <property type="term" value="F:nucleic acid binding"/>
    <property type="evidence" value="ECO:0007669"/>
    <property type="project" value="InterPro"/>
</dbReference>